<dbReference type="GO" id="GO:0015628">
    <property type="term" value="P:protein secretion by the type II secretion system"/>
    <property type="evidence" value="ECO:0007669"/>
    <property type="project" value="TreeGrafter"/>
</dbReference>
<comment type="caution">
    <text evidence="3">The sequence shown here is derived from an EMBL/GenBank/DDBJ whole genome shotgun (WGS) entry which is preliminary data.</text>
</comment>
<name>A0A3N1H628_9PSEU</name>
<dbReference type="Gene3D" id="1.10.150.320">
    <property type="entry name" value="Photosystem II 12 kDa extrinsic protein"/>
    <property type="match status" value="1"/>
</dbReference>
<dbReference type="GO" id="GO:0006281">
    <property type="term" value="P:DNA repair"/>
    <property type="evidence" value="ECO:0007669"/>
    <property type="project" value="InterPro"/>
</dbReference>
<dbReference type="PANTHER" id="PTHR21180">
    <property type="entry name" value="ENDONUCLEASE/EXONUCLEASE/PHOSPHATASE FAMILY DOMAIN-CONTAINING PROTEIN 1"/>
    <property type="match status" value="1"/>
</dbReference>
<sequence>MFDKNPDTTTARLKALVSQERGRHRASDAETLVFVSSDGGTGPPTPLHHGLHHNLHRLLRRWLPEPAVPHRRRFLLAGVMAGVALVVALALWWERPVPETPPDLPVAEAAVVTQAEEQLVVNVVGLVPSPGLVTVPNGARVADALRAAGGANPGADLTPLNLARKVTDGEQIAVGIAVPHQAGTTTEPLSLNTATKDQLDTLPGVGPVTAQRIVDRRQKRGPFTSLDQLGEIEGIGDAKLSKLRDLVRL</sequence>
<dbReference type="EMBL" id="RJKM01000001">
    <property type="protein sequence ID" value="ROP37881.1"/>
    <property type="molecule type" value="Genomic_DNA"/>
</dbReference>
<proteinExistence type="predicted"/>
<dbReference type="Proteomes" id="UP000268727">
    <property type="component" value="Unassembled WGS sequence"/>
</dbReference>
<keyword evidence="1" id="KW-1133">Transmembrane helix</keyword>
<keyword evidence="4" id="KW-1185">Reference proteome</keyword>
<reference evidence="3 4" key="1">
    <citation type="submission" date="2018-11" db="EMBL/GenBank/DDBJ databases">
        <title>Sequencing the genomes of 1000 actinobacteria strains.</title>
        <authorList>
            <person name="Klenk H.-P."/>
        </authorList>
    </citation>
    <scope>NUCLEOTIDE SEQUENCE [LARGE SCALE GENOMIC DNA]</scope>
    <source>
        <strain evidence="3 4">DSM 44231</strain>
    </source>
</reference>
<dbReference type="RefSeq" id="WP_246037682.1">
    <property type="nucleotide sequence ID" value="NZ_RJKM01000001.1"/>
</dbReference>
<feature type="transmembrane region" description="Helical" evidence="1">
    <location>
        <begin position="74"/>
        <end position="93"/>
    </location>
</feature>
<dbReference type="AlphaFoldDB" id="A0A3N1H628"/>
<dbReference type="Pfam" id="PF12836">
    <property type="entry name" value="HHH_3"/>
    <property type="match status" value="1"/>
</dbReference>
<gene>
    <name evidence="3" type="ORF">EDD40_3211</name>
</gene>
<feature type="domain" description="Helix-hairpin-helix DNA-binding motif class 1" evidence="2">
    <location>
        <begin position="197"/>
        <end position="216"/>
    </location>
</feature>
<dbReference type="InterPro" id="IPR019554">
    <property type="entry name" value="Soluble_ligand-bd"/>
</dbReference>
<dbReference type="GO" id="GO:0003677">
    <property type="term" value="F:DNA binding"/>
    <property type="evidence" value="ECO:0007669"/>
    <property type="project" value="InterPro"/>
</dbReference>
<dbReference type="InterPro" id="IPR010994">
    <property type="entry name" value="RuvA_2-like"/>
</dbReference>
<protein>
    <submittedName>
        <fullName evidence="3">Competence protein ComEA</fullName>
    </submittedName>
</protein>
<feature type="domain" description="Helix-hairpin-helix DNA-binding motif class 1" evidence="2">
    <location>
        <begin position="227"/>
        <end position="246"/>
    </location>
</feature>
<dbReference type="SMART" id="SM00278">
    <property type="entry name" value="HhH1"/>
    <property type="match status" value="2"/>
</dbReference>
<dbReference type="SUPFAM" id="SSF47781">
    <property type="entry name" value="RuvA domain 2-like"/>
    <property type="match status" value="1"/>
</dbReference>
<evidence type="ECO:0000313" key="3">
    <source>
        <dbReference type="EMBL" id="ROP37881.1"/>
    </source>
</evidence>
<dbReference type="InterPro" id="IPR003583">
    <property type="entry name" value="Hlx-hairpin-Hlx_DNA-bd_motif"/>
</dbReference>
<keyword evidence="1" id="KW-0812">Transmembrane</keyword>
<keyword evidence="1" id="KW-0472">Membrane</keyword>
<organism evidence="3 4">
    <name type="scientific">Saccharothrix texasensis</name>
    <dbReference type="NCBI Taxonomy" id="103734"/>
    <lineage>
        <taxon>Bacteria</taxon>
        <taxon>Bacillati</taxon>
        <taxon>Actinomycetota</taxon>
        <taxon>Actinomycetes</taxon>
        <taxon>Pseudonocardiales</taxon>
        <taxon>Pseudonocardiaceae</taxon>
        <taxon>Saccharothrix</taxon>
    </lineage>
</organism>
<evidence type="ECO:0000313" key="4">
    <source>
        <dbReference type="Proteomes" id="UP000268727"/>
    </source>
</evidence>
<accession>A0A3N1H628</accession>
<evidence type="ECO:0000259" key="2">
    <source>
        <dbReference type="SMART" id="SM00278"/>
    </source>
</evidence>
<dbReference type="Pfam" id="PF10531">
    <property type="entry name" value="SLBB"/>
    <property type="match status" value="1"/>
</dbReference>
<dbReference type="PANTHER" id="PTHR21180:SF32">
    <property type="entry name" value="ENDONUCLEASE_EXONUCLEASE_PHOSPHATASE FAMILY DOMAIN-CONTAINING PROTEIN 1"/>
    <property type="match status" value="1"/>
</dbReference>
<evidence type="ECO:0000256" key="1">
    <source>
        <dbReference type="SAM" id="Phobius"/>
    </source>
</evidence>
<dbReference type="InterPro" id="IPR051675">
    <property type="entry name" value="Endo/Exo/Phosphatase_dom_1"/>
</dbReference>
<dbReference type="GO" id="GO:0015627">
    <property type="term" value="C:type II protein secretion system complex"/>
    <property type="evidence" value="ECO:0007669"/>
    <property type="project" value="TreeGrafter"/>
</dbReference>